<evidence type="ECO:0000313" key="3">
    <source>
        <dbReference type="EMBL" id="MBC6467294.1"/>
    </source>
</evidence>
<accession>A0ABR7LRS3</accession>
<feature type="transmembrane region" description="Helical" evidence="2">
    <location>
        <begin position="216"/>
        <end position="234"/>
    </location>
</feature>
<organism evidence="3 4">
    <name type="scientific">Actinomadura alba</name>
    <dbReference type="NCBI Taxonomy" id="406431"/>
    <lineage>
        <taxon>Bacteria</taxon>
        <taxon>Bacillati</taxon>
        <taxon>Actinomycetota</taxon>
        <taxon>Actinomycetes</taxon>
        <taxon>Streptosporangiales</taxon>
        <taxon>Thermomonosporaceae</taxon>
        <taxon>Actinomadura</taxon>
    </lineage>
</organism>
<protein>
    <recommendedName>
        <fullName evidence="5">Integral membrane protein</fullName>
    </recommendedName>
</protein>
<dbReference type="RefSeq" id="WP_187244309.1">
    <property type="nucleotide sequence ID" value="NZ_BAAAOK010000005.1"/>
</dbReference>
<dbReference type="EMBL" id="JABVEC010000012">
    <property type="protein sequence ID" value="MBC6467294.1"/>
    <property type="molecule type" value="Genomic_DNA"/>
</dbReference>
<evidence type="ECO:0000256" key="2">
    <source>
        <dbReference type="SAM" id="Phobius"/>
    </source>
</evidence>
<feature type="transmembrane region" description="Helical" evidence="2">
    <location>
        <begin position="428"/>
        <end position="446"/>
    </location>
</feature>
<reference evidence="3 4" key="1">
    <citation type="submission" date="2020-06" db="EMBL/GenBank/DDBJ databases">
        <title>Actinomadura xiongansis sp. nov., isolated from soil of Baiyangdian.</title>
        <authorList>
            <person name="Zhang X."/>
        </authorList>
    </citation>
    <scope>NUCLEOTIDE SEQUENCE [LARGE SCALE GENOMIC DNA]</scope>
    <source>
        <strain evidence="3 4">HBUM206468</strain>
    </source>
</reference>
<keyword evidence="4" id="KW-1185">Reference proteome</keyword>
<keyword evidence="2" id="KW-0812">Transmembrane</keyword>
<gene>
    <name evidence="3" type="ORF">HKK74_17580</name>
</gene>
<feature type="transmembrane region" description="Helical" evidence="2">
    <location>
        <begin position="404"/>
        <end position="421"/>
    </location>
</feature>
<proteinExistence type="predicted"/>
<evidence type="ECO:0008006" key="5">
    <source>
        <dbReference type="Google" id="ProtNLM"/>
    </source>
</evidence>
<sequence length="479" mass="48804">MTAAMPPGALRGLPAPGDPDAGDSLEALTRRMEELCAGAVDPFEVAAGLEADGLNDEGAGQYGYPHVFALAEDLYERTERRPATPEALPNPWSGEVWRQLLRGMLFGLPGLCYATATPALTRPGGSVVLMLSLLLSWSASQGVAYLAYVRMGRGDRPAAARVMRHGLTATGVVAVPVIVATAVLLDAGGAATALAVGQCVYLLAATVALVIGAEPWLLLALLPGAVASTVQLAAGGPVRPVLWIAWAVTITATVCLAVARTAGPGSAGGDTAGGRVDRSDAAMALPYALFGLLSGGMLTFPTVSTLLGRSEPTAATSVAVLALSLSMGFAEWILVSYRRRMHRTLLGHSSVRGFALAARATLAAAVAAYLVVLTALAVAIAGLAGLNGDLLRDSAGPATTTWTAGGYLGLGGAFFVALLLQSCGRIRAVLAGCASALAAETVASHAANPWVVQFVVACGLLVALLTYAFVVLGRATSHR</sequence>
<feature type="transmembrane region" description="Helical" evidence="2">
    <location>
        <begin position="127"/>
        <end position="147"/>
    </location>
</feature>
<name>A0ABR7LRS3_9ACTN</name>
<feature type="compositionally biased region" description="Low complexity" evidence="1">
    <location>
        <begin position="1"/>
        <end position="15"/>
    </location>
</feature>
<feature type="region of interest" description="Disordered" evidence="1">
    <location>
        <begin position="1"/>
        <end position="24"/>
    </location>
</feature>
<evidence type="ECO:0000313" key="4">
    <source>
        <dbReference type="Proteomes" id="UP000805614"/>
    </source>
</evidence>
<evidence type="ECO:0000256" key="1">
    <source>
        <dbReference type="SAM" id="MobiDB-lite"/>
    </source>
</evidence>
<feature type="transmembrane region" description="Helical" evidence="2">
    <location>
        <begin position="284"/>
        <end position="308"/>
    </location>
</feature>
<feature type="transmembrane region" description="Helical" evidence="2">
    <location>
        <begin position="314"/>
        <end position="335"/>
    </location>
</feature>
<keyword evidence="2" id="KW-1133">Transmembrane helix</keyword>
<feature type="transmembrane region" description="Helical" evidence="2">
    <location>
        <begin position="191"/>
        <end position="211"/>
    </location>
</feature>
<feature type="transmembrane region" description="Helical" evidence="2">
    <location>
        <begin position="452"/>
        <end position="472"/>
    </location>
</feature>
<keyword evidence="2" id="KW-0472">Membrane</keyword>
<feature type="transmembrane region" description="Helical" evidence="2">
    <location>
        <begin position="240"/>
        <end position="263"/>
    </location>
</feature>
<feature type="transmembrane region" description="Helical" evidence="2">
    <location>
        <begin position="167"/>
        <end position="185"/>
    </location>
</feature>
<comment type="caution">
    <text evidence="3">The sequence shown here is derived from an EMBL/GenBank/DDBJ whole genome shotgun (WGS) entry which is preliminary data.</text>
</comment>
<dbReference type="Proteomes" id="UP000805614">
    <property type="component" value="Unassembled WGS sequence"/>
</dbReference>
<feature type="transmembrane region" description="Helical" evidence="2">
    <location>
        <begin position="356"/>
        <end position="384"/>
    </location>
</feature>